<sequence>MPGPAEASPEAVSGGLSGPYAFLRDRICSYLNVKHEVFQRLFGSDARSVLTGFVENADTTRLLVYNDGKDITATSKPPSKPKKKMVYFVKISSVVLDKDNISRMVLCGDLGESPLEVLSAFSSEVALPLLRQQVSHGAWPNAAALEVTNTLQEFTSSAYIALGHTKGQQEREDAGPLSELDFWAGRAADLGSLAAQLAGERVQSIAHALQLAGSTYAPALQRLVHEVETARVEAVNNAKFLAPLRKPLQCFLNTDEFTELPAKFKALFHMLLLVWQHSGHYNTAARMVPLLRLIIDSLISQARRFASGPELLQMDPSEAAEKLQASLRVLAAFTACYKVYKIRSITAVPDNPWRFGAAAVFGHLHVFCQRLTDLADICTTTLHFSRLERIEVGGSDGKAMTQNLRVIHGEAAAAFAREQALPYDPLDAAETGFVADSAAYRATLQELERRLAAIISQAYYQSGSFGSAFKALEGFEGLLERTVIAADVRRRASALLTTLTIDLAKVSHEFQSRQHSPILGKNAAPHSGAVAWARGLRDRITEPMEKAKALGKAALQTEEGRRASENFARLMAELAAYEAATVADWCQLLSDTSDQKLKQPLLRIDTHFGLPQLAVNFDPALVRLLREVRYFLLLPQLPADIPATALKVHERADSFRSHISALEMICYIYNGIQRTVLPVEKPLVQAKLDSVDSALQSGLAVLMWNSHSVDERISEAMSMVRELDELLKQIKGVEKRAHELAAEWSAHSLFERREGQVLFFKELQAQFNAGFAAKSAGITEGGREMARIMADALSALGTLGRASPAWTAYTSHISDIIVAGLCSCALVSLRYLRSLVEPQSGQEEGYVPVLDVKLELLGSDIRWVPELDVGAKSGVHSMLDDWLHAFCGVGCLVSRFDADEGNYSKEVEEDEAVIELSNQILAHLAATESIAKGFRAEFESFSHLWSTPMQPSLQEFLNKEGTPLMDGGNAAPSLARFETKIANFRALEEEINGQPSSFILGYMRADARPLKQALIAWLSKWIFMYTQCLQDRVLKNTEELYAFMADASATLDLHVEESEKAGLKEQQDAGHSPLYRIMAAICNTKKRTEHTEASFGPFRATVALLVRYNISTSEEVARQLEEAPSAWKALQKKMFQRKEELAYLQQAEAIKIRRLSDTFQQRVEAFRIFFQKTAPFAVTDKDLSLEHVVVAYLRIEALRGKGVEDWPGVDAMLAEAAVMREHQELFELHVSEYLPLIRCEEELGYLNSLWKMAEIVLSAFRDWYVTLWDTIDVDQLLERCKTLTKEVKTLNRAVRLYDVYKKLEDSLKAMQTLLPLVIELHHPAMRPRHWKQLMKATGMHFVMDESFSLGDLMRLGLHQYVDACNEIVDRAEKELTIENALKKIEDTWSSLALAFTRYQDSVVAELVVDEIITETLEADNLVLQNMSSSKYVQANDFFLEKVSVWQRRLGAVDAVLITWVDVQKKWQALESIFVGSVDIRIQLPDDSKRFDIINANFQDLMKEAPQVTNVVEACSKESRQIVLDALLEQLELCEKALQDYLETKRVAFPRFYFVAPADLLDILSKGSDPQAILRHLPKNFDNLHNLEFRKDVAGNATKTAIGMYSGEGEYVPFANDCICEGPVEVWLQNVVDAMQAALSAEFKLAVPTYEEKPRAKWIFENSVQNTVVVSRTYFTQEVNEAFADLEDGNEDALRAVYERQVSQLADLIEIVNGDLSRNDRKKLITLCTIDVHARDVVQRLIDERVENGAAFQWQSQLRYTQHDKTKECQVNICDANIAYNYEYIGNCGCLCITPLTDRCYITLTQAQRLILGGAPAGPAGTGKTETTKDLARALGVQCYTVLDALRAKKERFLFEGSEIRLKPTVMAFITMNPGYPGRAELPESLKACI</sequence>
<dbReference type="Gene3D" id="3.40.50.300">
    <property type="entry name" value="P-loop containing nucleotide triphosphate hydrolases"/>
    <property type="match status" value="2"/>
</dbReference>
<dbReference type="InterPro" id="IPR026983">
    <property type="entry name" value="DHC"/>
</dbReference>
<dbReference type="InterPro" id="IPR013602">
    <property type="entry name" value="Dynein_heavy_linker"/>
</dbReference>
<dbReference type="Gene3D" id="1.20.140.100">
    <property type="entry name" value="Dynein heavy chain, N-terminal domain 2"/>
    <property type="match status" value="1"/>
</dbReference>
<protein>
    <recommendedName>
        <fullName evidence="7">Dynein heavy chain</fullName>
    </recommendedName>
</protein>
<feature type="domain" description="Dynein heavy chain hydrolytic ATP-binding dynein motor region" evidence="4">
    <location>
        <begin position="1779"/>
        <end position="1840"/>
    </location>
</feature>
<evidence type="ECO:0000259" key="3">
    <source>
        <dbReference type="Pfam" id="PF08393"/>
    </source>
</evidence>
<keyword evidence="1" id="KW-0175">Coiled coil</keyword>
<evidence type="ECO:0008006" key="7">
    <source>
        <dbReference type="Google" id="ProtNLM"/>
    </source>
</evidence>
<dbReference type="InterPro" id="IPR042228">
    <property type="entry name" value="Dynein_linker_3"/>
</dbReference>
<dbReference type="InterPro" id="IPR013594">
    <property type="entry name" value="Dynein_heavy_tail"/>
</dbReference>
<evidence type="ECO:0000256" key="1">
    <source>
        <dbReference type="SAM" id="Coils"/>
    </source>
</evidence>
<dbReference type="InterPro" id="IPR035699">
    <property type="entry name" value="AAA_6"/>
</dbReference>
<comment type="caution">
    <text evidence="5">The sequence shown here is derived from an EMBL/GenBank/DDBJ whole genome shotgun (WGS) entry which is preliminary data.</text>
</comment>
<dbReference type="SUPFAM" id="SSF52540">
    <property type="entry name" value="P-loop containing nucleoside triphosphate hydrolases"/>
    <property type="match status" value="1"/>
</dbReference>
<keyword evidence="6" id="KW-1185">Reference proteome</keyword>
<proteinExistence type="predicted"/>
<dbReference type="Pfam" id="PF12774">
    <property type="entry name" value="AAA_6"/>
    <property type="match status" value="1"/>
</dbReference>
<dbReference type="Pfam" id="PF08393">
    <property type="entry name" value="DHC_N2"/>
    <property type="match status" value="1"/>
</dbReference>
<dbReference type="EMBL" id="JALJOT010000010">
    <property type="protein sequence ID" value="KAK9906472.1"/>
    <property type="molecule type" value="Genomic_DNA"/>
</dbReference>
<dbReference type="PANTHER" id="PTHR46532">
    <property type="entry name" value="MALE FERTILITY FACTOR KL5"/>
    <property type="match status" value="1"/>
</dbReference>
<reference evidence="5 6" key="1">
    <citation type="journal article" date="2024" name="Nat. Commun.">
        <title>Phylogenomics reveals the evolutionary origins of lichenization in chlorophyte algae.</title>
        <authorList>
            <person name="Puginier C."/>
            <person name="Libourel C."/>
            <person name="Otte J."/>
            <person name="Skaloud P."/>
            <person name="Haon M."/>
            <person name="Grisel S."/>
            <person name="Petersen M."/>
            <person name="Berrin J.G."/>
            <person name="Delaux P.M."/>
            <person name="Dal Grande F."/>
            <person name="Keller J."/>
        </authorList>
    </citation>
    <scope>NUCLEOTIDE SEQUENCE [LARGE SCALE GENOMIC DNA]</scope>
    <source>
        <strain evidence="5 6">SAG 216-7</strain>
    </source>
</reference>
<feature type="domain" description="Dynein heavy chain tail" evidence="2">
    <location>
        <begin position="167"/>
        <end position="711"/>
    </location>
</feature>
<evidence type="ECO:0000313" key="5">
    <source>
        <dbReference type="EMBL" id="KAK9906472.1"/>
    </source>
</evidence>
<dbReference type="Gene3D" id="1.20.58.1120">
    <property type="match status" value="1"/>
</dbReference>
<feature type="domain" description="Dynein heavy chain linker" evidence="3">
    <location>
        <begin position="1238"/>
        <end position="1643"/>
    </location>
</feature>
<dbReference type="Pfam" id="PF08385">
    <property type="entry name" value="DHC_N1"/>
    <property type="match status" value="1"/>
</dbReference>
<name>A0ABR2YJ09_9CHLO</name>
<dbReference type="InterPro" id="IPR042222">
    <property type="entry name" value="Dynein_2_N"/>
</dbReference>
<dbReference type="InterPro" id="IPR027417">
    <property type="entry name" value="P-loop_NTPase"/>
</dbReference>
<dbReference type="Gene3D" id="1.10.287.2620">
    <property type="match status" value="1"/>
</dbReference>
<evidence type="ECO:0000259" key="2">
    <source>
        <dbReference type="Pfam" id="PF08385"/>
    </source>
</evidence>
<dbReference type="Gene3D" id="3.20.180.20">
    <property type="entry name" value="Dynein heavy chain, N-terminal domain 2"/>
    <property type="match status" value="1"/>
</dbReference>
<evidence type="ECO:0000313" key="6">
    <source>
        <dbReference type="Proteomes" id="UP001491310"/>
    </source>
</evidence>
<evidence type="ECO:0000259" key="4">
    <source>
        <dbReference type="Pfam" id="PF12774"/>
    </source>
</evidence>
<feature type="coiled-coil region" evidence="1">
    <location>
        <begin position="716"/>
        <end position="743"/>
    </location>
</feature>
<dbReference type="Proteomes" id="UP001491310">
    <property type="component" value="Unassembled WGS sequence"/>
</dbReference>
<organism evidence="5 6">
    <name type="scientific">Coccomyxa subellipsoidea</name>
    <dbReference type="NCBI Taxonomy" id="248742"/>
    <lineage>
        <taxon>Eukaryota</taxon>
        <taxon>Viridiplantae</taxon>
        <taxon>Chlorophyta</taxon>
        <taxon>core chlorophytes</taxon>
        <taxon>Trebouxiophyceae</taxon>
        <taxon>Trebouxiophyceae incertae sedis</taxon>
        <taxon>Coccomyxaceae</taxon>
        <taxon>Coccomyxa</taxon>
    </lineage>
</organism>
<gene>
    <name evidence="5" type="ORF">WJX75_002490</name>
</gene>
<accession>A0ABR2YJ09</accession>
<dbReference type="PANTHER" id="PTHR46532:SF11">
    <property type="entry name" value="DYNEIN AXONEMAL HEAVY CHAIN 12"/>
    <property type="match status" value="1"/>
</dbReference>